<name>A0ABY2IT76_9MICO</name>
<sequence length="268" mass="30222">MATSTSRYSQLFVYIFDQHYVEGSEEVAFPRTDLAIAAAALEIELPLNLGDVIYTFRYRSEMPRSIADRAPEGKIWHVVTTSRAHYAFRAVFDMALEPRALLAVVKVPDSTPGIILQHVLNSEQALLAKVRYNRLIDLFTGIVCYSLQNHLRATILDGVQIETDEIYLGVDKHGVQYVIPVEAKGGSDKLSVVQINQDLALAKEKFPGLEVRLVGVQFFGDGDVYMFLFGENIVSQELEILDEKRFRLVDYGDISVEELASYRENLAR</sequence>
<dbReference type="GO" id="GO:0004519">
    <property type="term" value="F:endonuclease activity"/>
    <property type="evidence" value="ECO:0007669"/>
    <property type="project" value="UniProtKB-KW"/>
</dbReference>
<comment type="caution">
    <text evidence="1">The sequence shown here is derived from an EMBL/GenBank/DDBJ whole genome shotgun (WGS) entry which is preliminary data.</text>
</comment>
<dbReference type="RefSeq" id="WP_134561008.1">
    <property type="nucleotide sequence ID" value="NZ_SOFS01000007.1"/>
</dbReference>
<dbReference type="EMBL" id="SOFS01000007">
    <property type="protein sequence ID" value="TFC23382.1"/>
    <property type="molecule type" value="Genomic_DNA"/>
</dbReference>
<keyword evidence="1" id="KW-0378">Hydrolase</keyword>
<dbReference type="Proteomes" id="UP000297604">
    <property type="component" value="Unassembled WGS sequence"/>
</dbReference>
<evidence type="ECO:0000313" key="1">
    <source>
        <dbReference type="EMBL" id="TFC23382.1"/>
    </source>
</evidence>
<accession>A0ABY2IT76</accession>
<protein>
    <submittedName>
        <fullName evidence="1">Endonuclease</fullName>
    </submittedName>
</protein>
<keyword evidence="2" id="KW-1185">Reference proteome</keyword>
<organism evidence="1 2">
    <name type="scientific">Cryobacterium glucosi</name>
    <dbReference type="NCBI Taxonomy" id="1259175"/>
    <lineage>
        <taxon>Bacteria</taxon>
        <taxon>Bacillati</taxon>
        <taxon>Actinomycetota</taxon>
        <taxon>Actinomycetes</taxon>
        <taxon>Micrococcales</taxon>
        <taxon>Microbacteriaceae</taxon>
        <taxon>Cryobacterium</taxon>
    </lineage>
</organism>
<evidence type="ECO:0000313" key="2">
    <source>
        <dbReference type="Proteomes" id="UP000297604"/>
    </source>
</evidence>
<proteinExistence type="predicted"/>
<keyword evidence="1" id="KW-0255">Endonuclease</keyword>
<reference evidence="1 2" key="1">
    <citation type="submission" date="2019-03" db="EMBL/GenBank/DDBJ databases">
        <title>Genomics of glacier-inhabiting Cryobacterium strains.</title>
        <authorList>
            <person name="Liu Q."/>
            <person name="Xin Y.-H."/>
        </authorList>
    </citation>
    <scope>NUCLEOTIDE SEQUENCE [LARGE SCALE GENOMIC DNA]</scope>
    <source>
        <strain evidence="1 2">MDB1-5</strain>
    </source>
</reference>
<keyword evidence="1" id="KW-0540">Nuclease</keyword>
<gene>
    <name evidence="1" type="ORF">E3O46_02105</name>
</gene>